<evidence type="ECO:0000313" key="1">
    <source>
        <dbReference type="EMBL" id="KAH7916755.1"/>
    </source>
</evidence>
<evidence type="ECO:0000313" key="2">
    <source>
        <dbReference type="Proteomes" id="UP000790377"/>
    </source>
</evidence>
<accession>A0ACB8ATD2</accession>
<protein>
    <submittedName>
        <fullName evidence="1">NAD(P)-binding protein</fullName>
    </submittedName>
</protein>
<name>A0ACB8ATD2_9AGAM</name>
<keyword evidence="2" id="KW-1185">Reference proteome</keyword>
<organism evidence="1 2">
    <name type="scientific">Hygrophoropsis aurantiaca</name>
    <dbReference type="NCBI Taxonomy" id="72124"/>
    <lineage>
        <taxon>Eukaryota</taxon>
        <taxon>Fungi</taxon>
        <taxon>Dikarya</taxon>
        <taxon>Basidiomycota</taxon>
        <taxon>Agaricomycotina</taxon>
        <taxon>Agaricomycetes</taxon>
        <taxon>Agaricomycetidae</taxon>
        <taxon>Boletales</taxon>
        <taxon>Coniophorineae</taxon>
        <taxon>Hygrophoropsidaceae</taxon>
        <taxon>Hygrophoropsis</taxon>
    </lineage>
</organism>
<dbReference type="EMBL" id="MU267589">
    <property type="protein sequence ID" value="KAH7916755.1"/>
    <property type="molecule type" value="Genomic_DNA"/>
</dbReference>
<gene>
    <name evidence="1" type="ORF">BJ138DRAFT_1108538</name>
</gene>
<dbReference type="Proteomes" id="UP000790377">
    <property type="component" value="Unassembled WGS sequence"/>
</dbReference>
<sequence>MGFFNSGFNPVSDLSDLSGKVILVTGGSAGIGYSTVKHLARHGAKVYMAARSETRAKEAIEKLVAEGLGPGNGKVIFLQLDLADPRNAKKAAEELMCKENRLDVLIHNAGMLIEKYSKSVDGIQDVMMVNVVSPFALTQSLLPLLKQSAVGPNADVRIVIVSSDGHNTVRGDPRFRNTEDLNEECKDAYIPGFARYCRSKLANVLYARELQRRLLSEGTNITVLAVHPGTVKSAFTERPPYVRYKRILDILVYPIFFSSTDVGAHSSTFAAASERVRKERERYQGAYLSATCNIQKLSKVPMDDALAKELYETVESVLTEKGVI</sequence>
<reference evidence="1" key="1">
    <citation type="journal article" date="2021" name="New Phytol.">
        <title>Evolutionary innovations through gain and loss of genes in the ectomycorrhizal Boletales.</title>
        <authorList>
            <person name="Wu G."/>
            <person name="Miyauchi S."/>
            <person name="Morin E."/>
            <person name="Kuo A."/>
            <person name="Drula E."/>
            <person name="Varga T."/>
            <person name="Kohler A."/>
            <person name="Feng B."/>
            <person name="Cao Y."/>
            <person name="Lipzen A."/>
            <person name="Daum C."/>
            <person name="Hundley H."/>
            <person name="Pangilinan J."/>
            <person name="Johnson J."/>
            <person name="Barry K."/>
            <person name="LaButti K."/>
            <person name="Ng V."/>
            <person name="Ahrendt S."/>
            <person name="Min B."/>
            <person name="Choi I.G."/>
            <person name="Park H."/>
            <person name="Plett J.M."/>
            <person name="Magnuson J."/>
            <person name="Spatafora J.W."/>
            <person name="Nagy L.G."/>
            <person name="Henrissat B."/>
            <person name="Grigoriev I.V."/>
            <person name="Yang Z.L."/>
            <person name="Xu J."/>
            <person name="Martin F.M."/>
        </authorList>
    </citation>
    <scope>NUCLEOTIDE SEQUENCE</scope>
    <source>
        <strain evidence="1">ATCC 28755</strain>
    </source>
</reference>
<proteinExistence type="predicted"/>
<comment type="caution">
    <text evidence="1">The sequence shown here is derived from an EMBL/GenBank/DDBJ whole genome shotgun (WGS) entry which is preliminary data.</text>
</comment>